<dbReference type="AlphaFoldDB" id="B6BJ55"/>
<dbReference type="STRING" id="929558.SMGD1_2047"/>
<evidence type="ECO:0000259" key="1">
    <source>
        <dbReference type="SMART" id="SM00860"/>
    </source>
</evidence>
<proteinExistence type="predicted"/>
<accession>H1FWZ4</accession>
<dbReference type="Pfam" id="PF14568">
    <property type="entry name" value="SUKH_6"/>
    <property type="match status" value="1"/>
</dbReference>
<comment type="caution">
    <text evidence="2">The sequence shown here is derived from an EMBL/GenBank/DDBJ whole genome shotgun (WGS) entry which is preliminary data.</text>
</comment>
<dbReference type="InterPro" id="IPR018958">
    <property type="entry name" value="Knr4/Smi1-like_dom"/>
</dbReference>
<dbReference type="OrthoDB" id="4103969at2"/>
<sequence>MNEWQLNIELNDNSIKNIEKYIQKKLPVELMSFLMEANASYPKNDRFKVESSEYIVNNILNFNESSEESFYDSFDNLKENIKDFIPLAKDGFGNYYLIDLDNLKVYFYNHENNGIQYLFDFDKFIEALS</sequence>
<name>B6BJ55_SULGG</name>
<dbReference type="SUPFAM" id="SSF160631">
    <property type="entry name" value="SMI1/KNR4-like"/>
    <property type="match status" value="1"/>
</dbReference>
<dbReference type="Proteomes" id="UP000006431">
    <property type="component" value="Unassembled WGS sequence"/>
</dbReference>
<evidence type="ECO:0000313" key="2">
    <source>
        <dbReference type="EMBL" id="EHP30570.1"/>
    </source>
</evidence>
<dbReference type="InterPro" id="IPR037883">
    <property type="entry name" value="Knr4/Smi1-like_sf"/>
</dbReference>
<dbReference type="SMART" id="SM00860">
    <property type="entry name" value="SMI1_KNR4"/>
    <property type="match status" value="1"/>
</dbReference>
<keyword evidence="3" id="KW-1185">Reference proteome</keyword>
<gene>
    <name evidence="2" type="ORF">SMGD1_2047</name>
</gene>
<organism evidence="2 3">
    <name type="scientific">Sulfurimonas gotlandica (strain DSM 19862 / JCM 16533 / GD1)</name>
    <dbReference type="NCBI Taxonomy" id="929558"/>
    <lineage>
        <taxon>Bacteria</taxon>
        <taxon>Pseudomonadati</taxon>
        <taxon>Campylobacterota</taxon>
        <taxon>Epsilonproteobacteria</taxon>
        <taxon>Campylobacterales</taxon>
        <taxon>Sulfurimonadaceae</taxon>
        <taxon>Sulfurimonas</taxon>
    </lineage>
</organism>
<dbReference type="EMBL" id="AFRZ01000001">
    <property type="protein sequence ID" value="EHP30570.1"/>
    <property type="molecule type" value="Genomic_DNA"/>
</dbReference>
<dbReference type="PATRIC" id="fig|929558.5.peg.2037"/>
<dbReference type="Gene3D" id="3.40.1580.10">
    <property type="entry name" value="SMI1/KNR4-like"/>
    <property type="match status" value="1"/>
</dbReference>
<accession>B6BJ55</accession>
<feature type="domain" description="Knr4/Smi1-like" evidence="1">
    <location>
        <begin position="9"/>
        <end position="127"/>
    </location>
</feature>
<evidence type="ECO:0000313" key="3">
    <source>
        <dbReference type="Proteomes" id="UP000006431"/>
    </source>
</evidence>
<dbReference type="HOGENOM" id="CLU_1989544_0_0_7"/>
<protein>
    <recommendedName>
        <fullName evidence="1">Knr4/Smi1-like domain-containing protein</fullName>
    </recommendedName>
</protein>
<dbReference type="RefSeq" id="WP_008335130.1">
    <property type="nucleotide sequence ID" value="NZ_AFRZ01000001.1"/>
</dbReference>
<reference evidence="2 3" key="1">
    <citation type="journal article" date="2012" name="Proc. Natl. Acad. Sci. U.S.A.">
        <title>Genome and physiology of a model Epsilonproteobacterium responsible for sulfide detoxification in marine oxygen depletion zones.</title>
        <authorList>
            <person name="Grote J."/>
            <person name="Schott T."/>
            <person name="Bruckner C.G."/>
            <person name="Glockner F.O."/>
            <person name="Jost G."/>
            <person name="Teeling H."/>
            <person name="Labrenz M."/>
            <person name="Jurgens K."/>
        </authorList>
    </citation>
    <scope>NUCLEOTIDE SEQUENCE [LARGE SCALE GENOMIC DNA]</scope>
    <source>
        <strain evidence="2 3">GD1</strain>
    </source>
</reference>